<proteinExistence type="predicted"/>
<evidence type="ECO:0000313" key="1">
    <source>
        <dbReference type="EMBL" id="KAG5617162.1"/>
    </source>
</evidence>
<evidence type="ECO:0000313" key="2">
    <source>
        <dbReference type="Proteomes" id="UP000824120"/>
    </source>
</evidence>
<gene>
    <name evidence="1" type="ORF">H5410_016986</name>
</gene>
<protein>
    <submittedName>
        <fullName evidence="1">Uncharacterized protein</fullName>
    </submittedName>
</protein>
<accession>A0A9J5ZYS6</accession>
<organism evidence="1 2">
    <name type="scientific">Solanum commersonii</name>
    <name type="common">Commerson's wild potato</name>
    <name type="synonym">Commerson's nightshade</name>
    <dbReference type="NCBI Taxonomy" id="4109"/>
    <lineage>
        <taxon>Eukaryota</taxon>
        <taxon>Viridiplantae</taxon>
        <taxon>Streptophyta</taxon>
        <taxon>Embryophyta</taxon>
        <taxon>Tracheophyta</taxon>
        <taxon>Spermatophyta</taxon>
        <taxon>Magnoliopsida</taxon>
        <taxon>eudicotyledons</taxon>
        <taxon>Gunneridae</taxon>
        <taxon>Pentapetalae</taxon>
        <taxon>asterids</taxon>
        <taxon>lamiids</taxon>
        <taxon>Solanales</taxon>
        <taxon>Solanaceae</taxon>
        <taxon>Solanoideae</taxon>
        <taxon>Solaneae</taxon>
        <taxon>Solanum</taxon>
    </lineage>
</organism>
<keyword evidence="2" id="KW-1185">Reference proteome</keyword>
<name>A0A9J5ZYS6_SOLCO</name>
<comment type="caution">
    <text evidence="1">The sequence shown here is derived from an EMBL/GenBank/DDBJ whole genome shotgun (WGS) entry which is preliminary data.</text>
</comment>
<dbReference type="EMBL" id="JACXVP010000003">
    <property type="protein sequence ID" value="KAG5617162.1"/>
    <property type="molecule type" value="Genomic_DNA"/>
</dbReference>
<dbReference type="AlphaFoldDB" id="A0A9J5ZYS6"/>
<dbReference type="OrthoDB" id="1327445at2759"/>
<dbReference type="Proteomes" id="UP000824120">
    <property type="component" value="Chromosome 3"/>
</dbReference>
<reference evidence="1 2" key="1">
    <citation type="submission" date="2020-09" db="EMBL/GenBank/DDBJ databases">
        <title>De no assembly of potato wild relative species, Solanum commersonii.</title>
        <authorList>
            <person name="Cho K."/>
        </authorList>
    </citation>
    <scope>NUCLEOTIDE SEQUENCE [LARGE SCALE GENOMIC DNA]</scope>
    <source>
        <strain evidence="1">LZ3.2</strain>
        <tissue evidence="1">Leaf</tissue>
    </source>
</reference>
<sequence length="179" mass="19598">MGDNTPLNESTTQNSPVRVVVGSFQTSIVDISNPFFLHASDSPAKEDGTPVKSNFAYSIDESRSNSGDKPMTQDQYHHLYQLLQHVKLGVEPQTNTEESATVNCVGITTSPSPRSYFSVSLRSVSWILDSGASMHVTSDFNLLFNVKNLPKPIYVNLPNSTRALISKSGPFNEEATGSW</sequence>